<dbReference type="EMBL" id="FM864216">
    <property type="protein sequence ID" value="CAT04695.1"/>
    <property type="molecule type" value="Genomic_DNA"/>
</dbReference>
<dbReference type="SMART" id="SM00382">
    <property type="entry name" value="AAA"/>
    <property type="match status" value="1"/>
</dbReference>
<accession>C5J5H3</accession>
<keyword evidence="1" id="KW-0813">Transport</keyword>
<dbReference type="GO" id="GO:0022857">
    <property type="term" value="F:transmembrane transporter activity"/>
    <property type="evidence" value="ECO:0007669"/>
    <property type="project" value="InterPro"/>
</dbReference>
<dbReference type="InterPro" id="IPR027417">
    <property type="entry name" value="P-loop_NTPase"/>
</dbReference>
<dbReference type="InterPro" id="IPR013611">
    <property type="entry name" value="Transp-assoc_OB_typ2"/>
</dbReference>
<feature type="domain" description="ABC transporter" evidence="5">
    <location>
        <begin position="34"/>
        <end position="486"/>
    </location>
</feature>
<evidence type="ECO:0000256" key="3">
    <source>
        <dbReference type="ARBA" id="ARBA00022840"/>
    </source>
</evidence>
<dbReference type="PROSITE" id="PS00211">
    <property type="entry name" value="ABC_TRANSPORTER_1"/>
    <property type="match status" value="1"/>
</dbReference>
<evidence type="ECO:0000256" key="2">
    <source>
        <dbReference type="ARBA" id="ARBA00022741"/>
    </source>
</evidence>
<keyword evidence="2" id="KW-0547">Nucleotide-binding</keyword>
<dbReference type="InterPro" id="IPR003593">
    <property type="entry name" value="AAA+_ATPase"/>
</dbReference>
<dbReference type="GO" id="GO:0016887">
    <property type="term" value="F:ATP hydrolysis activity"/>
    <property type="evidence" value="ECO:0007669"/>
    <property type="project" value="InterPro"/>
</dbReference>
<dbReference type="InterPro" id="IPR008995">
    <property type="entry name" value="Mo/tungstate-bd_C_term_dom"/>
</dbReference>
<dbReference type="eggNOG" id="COG3842">
    <property type="taxonomic scope" value="Bacteria"/>
</dbReference>
<dbReference type="SUPFAM" id="SSF50331">
    <property type="entry name" value="MOP-like"/>
    <property type="match status" value="1"/>
</dbReference>
<evidence type="ECO:0000313" key="7">
    <source>
        <dbReference type="Proteomes" id="UP000001491"/>
    </source>
</evidence>
<dbReference type="InterPro" id="IPR047641">
    <property type="entry name" value="ABC_transpr_MalK/UgpC-like"/>
</dbReference>
<dbReference type="PROSITE" id="PS50893">
    <property type="entry name" value="ABC_TRANSPORTER_2"/>
    <property type="match status" value="1"/>
</dbReference>
<evidence type="ECO:0000313" key="6">
    <source>
        <dbReference type="EMBL" id="CAT04695.1"/>
    </source>
</evidence>
<sequence length="603" mass="69003">MNTQDKHNNLAKEIQELKIAADNHYKTKSSIPAIEIKDLKIDFGETLAVDQANLKVYKGELVTLLGPSGSGKTTILNAIAGLLTPTSGQIIFNGEEVTKKTPQQRKIGLVFQNYALYPHLNVYDNIAFPLTNDKKWKQKVFEKSLLARVNANSIVFSKNGASEEEIKTYKSHLYNYIDVYKQQERIYNEKHNSLYQKLNQLKTDYELIDAHKQAEINKKTNEFLKYGKTASVFSMFIKKIQDATKGIHHSGAACPVVNAKTLNKNYKEEISQIKKKAKKAKELQKSLIQAEQERIKNSHEFAQLSKIKEGIQTYKKATYKIFSDFEVSLTQRYSLNTKSLTPEELVEYEEFKKQILTEKQAINNQVLKTAEKVEITKNLTKKPTKLSGGQQQRVAIARGIVRHPDILLMDEPLSNLDAKLRIQTRQWIRKIQTDIGITTVFVTHDQEEAMSISDRIVCMSTGYIQQIGSPLELYNTPKNEFVATFLGVPEMNIFTANYDIENARIVANNRLIMENFKNYNKQQIRVGIRAEHIQELPSGNMIGNIKSLEYLGKDILAKVELEDFGTINTFLRSKSSYEIGETVRLYFDPSKLHLFDIDTKERI</sequence>
<keyword evidence="4" id="KW-0175">Coiled coil</keyword>
<reference evidence="7" key="1">
    <citation type="journal article" date="2009" name="BMC Bioinformatics">
        <title>The Mycoplasma conjunctivae genome sequencing, annotation and analysis.</title>
        <authorList>
            <person name="Calderon-Copete S.P."/>
            <person name="Wigger G."/>
            <person name="Wunderlin C."/>
            <person name="Schmidheini T."/>
            <person name="Frey J."/>
            <person name="Quail M.A."/>
            <person name="Falquet L."/>
        </authorList>
    </citation>
    <scope>NUCLEOTIDE SEQUENCE [LARGE SCALE GENOMIC DNA]</scope>
    <source>
        <strain evidence="7">ATCC 25834 / NCTC 10147 / HRC/581</strain>
    </source>
</reference>
<dbReference type="Pfam" id="PF08402">
    <property type="entry name" value="TOBE_2"/>
    <property type="match status" value="1"/>
</dbReference>
<evidence type="ECO:0000259" key="5">
    <source>
        <dbReference type="PROSITE" id="PS50893"/>
    </source>
</evidence>
<dbReference type="HOGENOM" id="CLU_000604_72_2_14"/>
<feature type="coiled-coil region" evidence="4">
    <location>
        <begin position="256"/>
        <end position="293"/>
    </location>
</feature>
<proteinExistence type="predicted"/>
<dbReference type="AlphaFoldDB" id="C5J5H3"/>
<organism evidence="6 7">
    <name type="scientific">Mesomycoplasma conjunctivae (strain ATCC 25834 / NCTC 10147 / HRC/581)</name>
    <name type="common">Mycoplasma conjunctivae</name>
    <dbReference type="NCBI Taxonomy" id="572263"/>
    <lineage>
        <taxon>Bacteria</taxon>
        <taxon>Bacillati</taxon>
        <taxon>Mycoplasmatota</taxon>
        <taxon>Mycoplasmoidales</taxon>
        <taxon>Metamycoplasmataceae</taxon>
        <taxon>Mesomycoplasma</taxon>
    </lineage>
</organism>
<name>C5J5H3_MESCH</name>
<dbReference type="InterPro" id="IPR003439">
    <property type="entry name" value="ABC_transporter-like_ATP-bd"/>
</dbReference>
<gene>
    <name evidence="6" type="ordered locus">MCJ_000160</name>
</gene>
<dbReference type="InterPro" id="IPR012340">
    <property type="entry name" value="NA-bd_OB-fold"/>
</dbReference>
<dbReference type="PANTHER" id="PTHR43875">
    <property type="entry name" value="MALTODEXTRIN IMPORT ATP-BINDING PROTEIN MSMX"/>
    <property type="match status" value="1"/>
</dbReference>
<dbReference type="Gene3D" id="2.40.50.140">
    <property type="entry name" value="Nucleic acid-binding proteins"/>
    <property type="match status" value="1"/>
</dbReference>
<dbReference type="SUPFAM" id="SSF52540">
    <property type="entry name" value="P-loop containing nucleoside triphosphate hydrolases"/>
    <property type="match status" value="1"/>
</dbReference>
<protein>
    <submittedName>
        <fullName evidence="6">ABC TRANSPORTER ATP-BINDING PROTEIN</fullName>
    </submittedName>
</protein>
<dbReference type="Proteomes" id="UP000001491">
    <property type="component" value="Chromosome"/>
</dbReference>
<dbReference type="Gene3D" id="3.40.50.300">
    <property type="entry name" value="P-loop containing nucleotide triphosphate hydrolases"/>
    <property type="match status" value="2"/>
</dbReference>
<dbReference type="GO" id="GO:0005524">
    <property type="term" value="F:ATP binding"/>
    <property type="evidence" value="ECO:0007669"/>
    <property type="project" value="UniProtKB-KW"/>
</dbReference>
<evidence type="ECO:0000256" key="4">
    <source>
        <dbReference type="SAM" id="Coils"/>
    </source>
</evidence>
<dbReference type="PANTHER" id="PTHR43875:SF1">
    <property type="entry name" value="OSMOPROTECTIVE COMPOUNDS UPTAKE ATP-BINDING PROTEIN GGTA"/>
    <property type="match status" value="1"/>
</dbReference>
<dbReference type="InterPro" id="IPR017871">
    <property type="entry name" value="ABC_transporter-like_CS"/>
</dbReference>
<dbReference type="Gene3D" id="2.40.50.100">
    <property type="match status" value="1"/>
</dbReference>
<dbReference type="GO" id="GO:0055052">
    <property type="term" value="C:ATP-binding cassette (ABC) transporter complex, substrate-binding subunit-containing"/>
    <property type="evidence" value="ECO:0007669"/>
    <property type="project" value="TreeGrafter"/>
</dbReference>
<keyword evidence="7" id="KW-1185">Reference proteome</keyword>
<dbReference type="Pfam" id="PF00005">
    <property type="entry name" value="ABC_tran"/>
    <property type="match status" value="1"/>
</dbReference>
<keyword evidence="3 6" id="KW-0067">ATP-binding</keyword>
<evidence type="ECO:0000256" key="1">
    <source>
        <dbReference type="ARBA" id="ARBA00022448"/>
    </source>
</evidence>
<dbReference type="KEGG" id="mco:MCJ_000160"/>